<keyword evidence="2 5" id="KW-0812">Transmembrane</keyword>
<dbReference type="InterPro" id="IPR035952">
    <property type="entry name" value="Rhomboid-like_sf"/>
</dbReference>
<comment type="subcellular location">
    <subcellularLocation>
        <location evidence="1">Membrane</location>
        <topology evidence="1">Multi-pass membrane protein</topology>
    </subcellularLocation>
</comment>
<dbReference type="SUPFAM" id="SSF144091">
    <property type="entry name" value="Rhomboid-like"/>
    <property type="match status" value="1"/>
</dbReference>
<dbReference type="GO" id="GO:0016020">
    <property type="term" value="C:membrane"/>
    <property type="evidence" value="ECO:0007669"/>
    <property type="project" value="UniProtKB-SubCell"/>
</dbReference>
<feature type="transmembrane region" description="Helical" evidence="5">
    <location>
        <begin position="67"/>
        <end position="88"/>
    </location>
</feature>
<keyword evidence="3 5" id="KW-1133">Transmembrane helix</keyword>
<reference evidence="7" key="1">
    <citation type="submission" date="2009-09" db="EMBL/GenBank/DDBJ databases">
        <title>The complete genome of Kribbella flavida DSM 17836.</title>
        <authorList>
            <consortium name="US DOE Joint Genome Institute (JGI-PGF)"/>
            <person name="Lucas S."/>
            <person name="Copeland A."/>
            <person name="Lapidus A."/>
            <person name="Glavina del Rio T."/>
            <person name="Dalin E."/>
            <person name="Tice H."/>
            <person name="Bruce D."/>
            <person name="Goodwin L."/>
            <person name="Pitluck S."/>
            <person name="Kyrpides N."/>
            <person name="Mavromatis K."/>
            <person name="Ivanova N."/>
            <person name="Saunders E."/>
            <person name="Brettin T."/>
            <person name="Detter J.C."/>
            <person name="Han C."/>
            <person name="Larimer F."/>
            <person name="Land M."/>
            <person name="Hauser L."/>
            <person name="Markowitz V."/>
            <person name="Cheng J.-F."/>
            <person name="Hugenholtz P."/>
            <person name="Woyke T."/>
            <person name="Wu D."/>
            <person name="Pukall R."/>
            <person name="Klenk H.-P."/>
            <person name="Eisen J.A."/>
        </authorList>
    </citation>
    <scope>NUCLEOTIDE SEQUENCE [LARGE SCALE GENOMIC DNA]</scope>
    <source>
        <strain evidence="7">DSM 17836 / JCM 10339 / NBRC 14399</strain>
    </source>
</reference>
<sequence length="124" mass="13533">MNRQRWTVLAVVCIALCLSGGVLLLIDGNRLSGASALLNAGMGVLLVRHFRSPGWTPPQSIPRWRMVYLWVVLLIICGMFTTAALRSSNGPGRWIAVGLITFCLAVGTTFTVAAKRLASRQDHR</sequence>
<dbReference type="KEGG" id="kfl:Kfla_6007"/>
<evidence type="ECO:0000313" key="7">
    <source>
        <dbReference type="Proteomes" id="UP000007967"/>
    </source>
</evidence>
<dbReference type="HOGENOM" id="CLU_2000885_0_0_11"/>
<dbReference type="EMBL" id="CP001736">
    <property type="protein sequence ID" value="ADB35010.1"/>
    <property type="molecule type" value="Genomic_DNA"/>
</dbReference>
<feature type="transmembrane region" description="Helical" evidence="5">
    <location>
        <begin position="7"/>
        <end position="25"/>
    </location>
</feature>
<gene>
    <name evidence="6" type="ordered locus">Kfla_6007</name>
</gene>
<accession>D2PSV8</accession>
<feature type="transmembrane region" description="Helical" evidence="5">
    <location>
        <begin position="94"/>
        <end position="114"/>
    </location>
</feature>
<evidence type="ECO:0000256" key="1">
    <source>
        <dbReference type="ARBA" id="ARBA00004141"/>
    </source>
</evidence>
<keyword evidence="7" id="KW-1185">Reference proteome</keyword>
<keyword evidence="4 5" id="KW-0472">Membrane</keyword>
<dbReference type="STRING" id="479435.Kfla_6007"/>
<organism evidence="6 7">
    <name type="scientific">Kribbella flavida (strain DSM 17836 / JCM 10339 / NBRC 14399)</name>
    <dbReference type="NCBI Taxonomy" id="479435"/>
    <lineage>
        <taxon>Bacteria</taxon>
        <taxon>Bacillati</taxon>
        <taxon>Actinomycetota</taxon>
        <taxon>Actinomycetes</taxon>
        <taxon>Propionibacteriales</taxon>
        <taxon>Kribbellaceae</taxon>
        <taxon>Kribbella</taxon>
    </lineage>
</organism>
<dbReference type="Proteomes" id="UP000007967">
    <property type="component" value="Chromosome"/>
</dbReference>
<feature type="transmembrane region" description="Helical" evidence="5">
    <location>
        <begin position="31"/>
        <end position="47"/>
    </location>
</feature>
<proteinExistence type="predicted"/>
<name>D2PSV8_KRIFD</name>
<dbReference type="AlphaFoldDB" id="D2PSV8"/>
<evidence type="ECO:0000256" key="2">
    <source>
        <dbReference type="ARBA" id="ARBA00022692"/>
    </source>
</evidence>
<evidence type="ECO:0000313" key="6">
    <source>
        <dbReference type="EMBL" id="ADB35010.1"/>
    </source>
</evidence>
<evidence type="ECO:0000256" key="3">
    <source>
        <dbReference type="ARBA" id="ARBA00022989"/>
    </source>
</evidence>
<evidence type="ECO:0000256" key="5">
    <source>
        <dbReference type="SAM" id="Phobius"/>
    </source>
</evidence>
<dbReference type="RefSeq" id="WP_012923564.1">
    <property type="nucleotide sequence ID" value="NC_013729.1"/>
</dbReference>
<reference evidence="6 7" key="2">
    <citation type="journal article" date="2010" name="Stand. Genomic Sci.">
        <title>Complete genome sequence of Kribbella flavida type strain (IFO 14399).</title>
        <authorList>
            <person name="Pukall R."/>
            <person name="Lapidus A."/>
            <person name="Glavina Del Rio T."/>
            <person name="Copeland A."/>
            <person name="Tice H."/>
            <person name="Cheng J.-F."/>
            <person name="Lucas S."/>
            <person name="Chen F."/>
            <person name="Nolan M."/>
            <person name="LaButti K."/>
            <person name="Pati A."/>
            <person name="Ivanova N."/>
            <person name="Mavrommatis K."/>
            <person name="Mikhailova N."/>
            <person name="Pitluck S."/>
            <person name="Bruce D."/>
            <person name="Goodwin L."/>
            <person name="Land M."/>
            <person name="Hauser L."/>
            <person name="Chang Y.-J."/>
            <person name="Jeffries C.D."/>
            <person name="Chen A."/>
            <person name="Palaniappan K."/>
            <person name="Chain P."/>
            <person name="Rohde M."/>
            <person name="Goeker M."/>
            <person name="Bristow J."/>
            <person name="Eisen J.A."/>
            <person name="Markowitz V."/>
            <person name="Hugenholtz P."/>
            <person name="Kyrpides N.C."/>
            <person name="Klenk H.-P."/>
            <person name="Brettin T."/>
        </authorList>
    </citation>
    <scope>NUCLEOTIDE SEQUENCE [LARGE SCALE GENOMIC DNA]</scope>
    <source>
        <strain evidence="7">DSM 17836 / JCM 10339 / NBRC 14399</strain>
    </source>
</reference>
<evidence type="ECO:0008006" key="8">
    <source>
        <dbReference type="Google" id="ProtNLM"/>
    </source>
</evidence>
<evidence type="ECO:0000256" key="4">
    <source>
        <dbReference type="ARBA" id="ARBA00023136"/>
    </source>
</evidence>
<protein>
    <recommendedName>
        <fullName evidence="8">Transmembrane protein</fullName>
    </recommendedName>
</protein>